<dbReference type="Pfam" id="PF05128">
    <property type="entry name" value="DUF697"/>
    <property type="match status" value="1"/>
</dbReference>
<keyword evidence="3" id="KW-1133">Transmembrane helix</keyword>
<evidence type="ECO:0000256" key="2">
    <source>
        <dbReference type="ARBA" id="ARBA00022692"/>
    </source>
</evidence>
<dbReference type="Proteomes" id="UP000700706">
    <property type="component" value="Unassembled WGS sequence"/>
</dbReference>
<name>A0A952FME7_9PROT</name>
<keyword evidence="4" id="KW-0472">Membrane</keyword>
<reference evidence="5" key="1">
    <citation type="submission" date="2020-06" db="EMBL/GenBank/DDBJ databases">
        <title>Stable isotope informed genome-resolved metagenomics uncovers potential trophic interactions in rhizosphere soil.</title>
        <authorList>
            <person name="Starr E.P."/>
            <person name="Shi S."/>
            <person name="Blazewicz S.J."/>
            <person name="Koch B.J."/>
            <person name="Probst A.J."/>
            <person name="Hungate B.A."/>
            <person name="Pett-Ridge J."/>
            <person name="Firestone M.K."/>
            <person name="Banfield J.F."/>
        </authorList>
    </citation>
    <scope>NUCLEOTIDE SEQUENCE</scope>
    <source>
        <strain evidence="5">YM_69_17</strain>
    </source>
</reference>
<comment type="caution">
    <text evidence="5">The sequence shown here is derived from an EMBL/GenBank/DDBJ whole genome shotgun (WGS) entry which is preliminary data.</text>
</comment>
<organism evidence="5 6">
    <name type="scientific">Inquilinus limosus</name>
    <dbReference type="NCBI Taxonomy" id="171674"/>
    <lineage>
        <taxon>Bacteria</taxon>
        <taxon>Pseudomonadati</taxon>
        <taxon>Pseudomonadota</taxon>
        <taxon>Alphaproteobacteria</taxon>
        <taxon>Rhodospirillales</taxon>
        <taxon>Rhodospirillaceae</taxon>
        <taxon>Inquilinus</taxon>
    </lineage>
</organism>
<sequence>MDAAEPKPSLESAALRIVNSYMGWSAGAGLIPLPGIDLAAISGVQLKMVHALSKLYGLPFSRDAAKSVIGALVGGGSTYILAAPVGSIVKAVPVVGLIAGALTQPALAAATTYALGKVFIQHFETGGNLLNFNADDLRRYYSEQLAVAQKTGPGAAKAD</sequence>
<evidence type="ECO:0000313" key="5">
    <source>
        <dbReference type="EMBL" id="MBW8727322.1"/>
    </source>
</evidence>
<gene>
    <name evidence="5" type="ORF">JF625_19515</name>
</gene>
<evidence type="ECO:0000256" key="3">
    <source>
        <dbReference type="ARBA" id="ARBA00022989"/>
    </source>
</evidence>
<dbReference type="AlphaFoldDB" id="A0A952FME7"/>
<proteinExistence type="predicted"/>
<evidence type="ECO:0000256" key="4">
    <source>
        <dbReference type="ARBA" id="ARBA00023136"/>
    </source>
</evidence>
<keyword evidence="2" id="KW-0812">Transmembrane</keyword>
<accession>A0A952FME7</accession>
<evidence type="ECO:0000256" key="1">
    <source>
        <dbReference type="ARBA" id="ARBA00004141"/>
    </source>
</evidence>
<dbReference type="GO" id="GO:0016020">
    <property type="term" value="C:membrane"/>
    <property type="evidence" value="ECO:0007669"/>
    <property type="project" value="UniProtKB-SubCell"/>
</dbReference>
<evidence type="ECO:0000313" key="6">
    <source>
        <dbReference type="Proteomes" id="UP000700706"/>
    </source>
</evidence>
<dbReference type="InterPro" id="IPR021147">
    <property type="entry name" value="DUF697"/>
</dbReference>
<protein>
    <submittedName>
        <fullName evidence="5">DUF697 domain-containing protein</fullName>
    </submittedName>
</protein>
<dbReference type="EMBL" id="JAEKLZ010000268">
    <property type="protein sequence ID" value="MBW8727322.1"/>
    <property type="molecule type" value="Genomic_DNA"/>
</dbReference>
<comment type="subcellular location">
    <subcellularLocation>
        <location evidence="1">Membrane</location>
        <topology evidence="1">Multi-pass membrane protein</topology>
    </subcellularLocation>
</comment>